<dbReference type="Proteomes" id="UP001345219">
    <property type="component" value="Chromosome 14"/>
</dbReference>
<feature type="transmembrane region" description="Helical" evidence="1">
    <location>
        <begin position="33"/>
        <end position="54"/>
    </location>
</feature>
<reference evidence="2 3" key="1">
    <citation type="journal article" date="2023" name="Hortic Res">
        <title>Pangenome of water caltrop reveals structural variations and asymmetric subgenome divergence after allopolyploidization.</title>
        <authorList>
            <person name="Zhang X."/>
            <person name="Chen Y."/>
            <person name="Wang L."/>
            <person name="Yuan Y."/>
            <person name="Fang M."/>
            <person name="Shi L."/>
            <person name="Lu R."/>
            <person name="Comes H.P."/>
            <person name="Ma Y."/>
            <person name="Chen Y."/>
            <person name="Huang G."/>
            <person name="Zhou Y."/>
            <person name="Zheng Z."/>
            <person name="Qiu Y."/>
        </authorList>
    </citation>
    <scope>NUCLEOTIDE SEQUENCE [LARGE SCALE GENOMIC DNA]</scope>
    <source>
        <tissue evidence="2">Roots</tissue>
    </source>
</reference>
<proteinExistence type="predicted"/>
<name>A0AAN7L337_9MYRT</name>
<keyword evidence="1" id="KW-1133">Transmembrane helix</keyword>
<evidence type="ECO:0000313" key="2">
    <source>
        <dbReference type="EMBL" id="KAK4777660.1"/>
    </source>
</evidence>
<keyword evidence="3" id="KW-1185">Reference proteome</keyword>
<organism evidence="2 3">
    <name type="scientific">Trapa incisa</name>
    <dbReference type="NCBI Taxonomy" id="236973"/>
    <lineage>
        <taxon>Eukaryota</taxon>
        <taxon>Viridiplantae</taxon>
        <taxon>Streptophyta</taxon>
        <taxon>Embryophyta</taxon>
        <taxon>Tracheophyta</taxon>
        <taxon>Spermatophyta</taxon>
        <taxon>Magnoliopsida</taxon>
        <taxon>eudicotyledons</taxon>
        <taxon>Gunneridae</taxon>
        <taxon>Pentapetalae</taxon>
        <taxon>rosids</taxon>
        <taxon>malvids</taxon>
        <taxon>Myrtales</taxon>
        <taxon>Lythraceae</taxon>
        <taxon>Trapa</taxon>
    </lineage>
</organism>
<sequence>MSRSVLALAAVAREKLSLELSSSDKQYALHGKIFMFVSILCFSLFQFFFFFVLLPFSQAFDKRLPLRPIGTRFSAYRGDAHRA</sequence>
<keyword evidence="1" id="KW-0472">Membrane</keyword>
<accession>A0AAN7L337</accession>
<dbReference type="EMBL" id="JAXIOK010000002">
    <property type="protein sequence ID" value="KAK4777660.1"/>
    <property type="molecule type" value="Genomic_DNA"/>
</dbReference>
<evidence type="ECO:0000313" key="3">
    <source>
        <dbReference type="Proteomes" id="UP001345219"/>
    </source>
</evidence>
<protein>
    <submittedName>
        <fullName evidence="2">Uncharacterized protein</fullName>
    </submittedName>
</protein>
<keyword evidence="1" id="KW-0812">Transmembrane</keyword>
<gene>
    <name evidence="2" type="ORF">SAY87_017847</name>
</gene>
<dbReference type="AlphaFoldDB" id="A0AAN7L337"/>
<evidence type="ECO:0000256" key="1">
    <source>
        <dbReference type="SAM" id="Phobius"/>
    </source>
</evidence>
<comment type="caution">
    <text evidence="2">The sequence shown here is derived from an EMBL/GenBank/DDBJ whole genome shotgun (WGS) entry which is preliminary data.</text>
</comment>